<name>A0A679FNJ1_TETHA</name>
<dbReference type="Pfam" id="PF13701">
    <property type="entry name" value="DDE_Tnp_1_4"/>
    <property type="match status" value="1"/>
</dbReference>
<dbReference type="EMBL" id="LC516473">
    <property type="protein sequence ID" value="BBV22510.1"/>
    <property type="molecule type" value="Genomic_DNA"/>
</dbReference>
<proteinExistence type="predicted"/>
<dbReference type="SUPFAM" id="SSF53098">
    <property type="entry name" value="Ribonuclease H-like"/>
    <property type="match status" value="1"/>
</dbReference>
<dbReference type="InterPro" id="IPR012337">
    <property type="entry name" value="RNaseH-like_sf"/>
</dbReference>
<dbReference type="InterPro" id="IPR025668">
    <property type="entry name" value="Tnp_DDE_dom"/>
</dbReference>
<dbReference type="NCBIfam" id="NF033539">
    <property type="entry name" value="transpos_IS1380"/>
    <property type="match status" value="1"/>
</dbReference>
<organism evidence="2">
    <name type="scientific">Tetragenococcus halophilus</name>
    <name type="common">Pediococcus halophilus</name>
    <dbReference type="NCBI Taxonomy" id="51669"/>
    <lineage>
        <taxon>Bacteria</taxon>
        <taxon>Bacillati</taxon>
        <taxon>Bacillota</taxon>
        <taxon>Bacilli</taxon>
        <taxon>Lactobacillales</taxon>
        <taxon>Enterococcaceae</taxon>
        <taxon>Tetragenococcus</taxon>
    </lineage>
</organism>
<dbReference type="InterPro" id="IPR047960">
    <property type="entry name" value="Transpos_IS1380"/>
</dbReference>
<accession>A0A679FNJ1</accession>
<reference evidence="2" key="1">
    <citation type="submission" date="2019-12" db="EMBL/GenBank/DDBJ databases">
        <title>Identification of the putative N-acetylglucosaminidase CseA associated with daughter cell separation in Tetragenococcus halophilus.</title>
        <authorList>
            <person name="Shirakawa D."/>
            <person name="Wakinaka T."/>
            <person name="Watanabe J."/>
        </authorList>
    </citation>
    <scope>NUCLEOTIDE SEQUENCE</scope>
    <source>
        <strain evidence="2">YA5</strain>
    </source>
</reference>
<dbReference type="AlphaFoldDB" id="A0A679FNJ1"/>
<evidence type="ECO:0000259" key="1">
    <source>
        <dbReference type="Pfam" id="PF13701"/>
    </source>
</evidence>
<protein>
    <submittedName>
        <fullName evidence="2">Putative transposase</fullName>
    </submittedName>
</protein>
<sequence length="463" mass="53719">MYKKNALRVIVKSTKHNNKECVLMSFTLQQNSLTFNKQKAILIANDGGTLTNDAGLVLLSEFLNQIRFDSLLAQYVHIPEYRAFAQHEWLDVVKQWLYQLIAGYSRDRDANTLQYDRLFKEALKQERLSSQFMMSTLLHTLTEENVNQLLQVAKKLGDLGMDQQNSQQLVLDLDSTCCPTYGKQEAGEYIYHYGLNGYHSFVAFEGLTGLALDVRHRHGKSYTSTHAEDYLVEMLAHYQQRSSDPTMLVRGDSGFAKPEIYKQCECRGAHYVIKLKNNVRLIHYAQHLVQYTNGTDYTKSEHQYFKMAYQADSWDRSRTVAIKATRKAETLLFSEFQFVVTDFAHLSPQTIFQLYQKRGNMENFIKEMKTGFFADKTDSPSFLANKVRLALSFIAYNIIHLMKQLTFPQEKKTTVIDTIRFQLFHIAGKVTEHARQVQIHLSSTNVYNTLFWEVLTRIQRLNL</sequence>
<evidence type="ECO:0000313" key="2">
    <source>
        <dbReference type="EMBL" id="BBV22510.1"/>
    </source>
</evidence>
<feature type="domain" description="Transposase DDE" evidence="1">
    <location>
        <begin position="36"/>
        <end position="462"/>
    </location>
</feature>